<evidence type="ECO:0000313" key="8">
    <source>
        <dbReference type="Proteomes" id="UP000695562"/>
    </source>
</evidence>
<proteinExistence type="inferred from homology"/>
<dbReference type="GO" id="GO:0031297">
    <property type="term" value="P:replication fork processing"/>
    <property type="evidence" value="ECO:0007669"/>
    <property type="project" value="TreeGrafter"/>
</dbReference>
<dbReference type="Proteomes" id="UP000695562">
    <property type="component" value="Unassembled WGS sequence"/>
</dbReference>
<dbReference type="Pfam" id="PF09415">
    <property type="entry name" value="CENP-X"/>
    <property type="match status" value="1"/>
</dbReference>
<evidence type="ECO:0000256" key="3">
    <source>
        <dbReference type="ARBA" id="ARBA00022763"/>
    </source>
</evidence>
<dbReference type="GO" id="GO:0006281">
    <property type="term" value="P:DNA repair"/>
    <property type="evidence" value="ECO:0007669"/>
    <property type="project" value="UniProtKB-KW"/>
</dbReference>
<dbReference type="AlphaFoldDB" id="A0A8J4V5V6"/>
<evidence type="ECO:0000313" key="7">
    <source>
        <dbReference type="EMBL" id="KAF2075197.1"/>
    </source>
</evidence>
<reference evidence="7" key="1">
    <citation type="submission" date="2020-01" db="EMBL/GenBank/DDBJ databases">
        <title>Development of genomics and gene disruption for Polysphondylium violaceum indicates a role for the polyketide synthase stlB in stalk morphogenesis.</title>
        <authorList>
            <person name="Narita B."/>
            <person name="Kawabe Y."/>
            <person name="Kin K."/>
            <person name="Saito T."/>
            <person name="Gibbs R."/>
            <person name="Kuspa A."/>
            <person name="Muzny D."/>
            <person name="Queller D."/>
            <person name="Richards S."/>
            <person name="Strassman J."/>
            <person name="Sucgang R."/>
            <person name="Worley K."/>
            <person name="Schaap P."/>
        </authorList>
    </citation>
    <scope>NUCLEOTIDE SEQUENCE</scope>
    <source>
        <strain evidence="7">QSvi11</strain>
    </source>
</reference>
<gene>
    <name evidence="7" type="ORF">CYY_003502</name>
</gene>
<sequence length="80" mass="9428">MSFQHEAIETLLKEVLKQKNEKLKVSEESITILCDYLQLLVKEAFHRMHKVKATESADEYSMDIDLSHYEKILSQLLLDF</sequence>
<protein>
    <recommendedName>
        <fullName evidence="9">Centromere protein X</fullName>
    </recommendedName>
</protein>
<dbReference type="PANTHER" id="PTHR28680">
    <property type="entry name" value="CENTROMERE PROTEIN X"/>
    <property type="match status" value="1"/>
</dbReference>
<organism evidence="7 8">
    <name type="scientific">Polysphondylium violaceum</name>
    <dbReference type="NCBI Taxonomy" id="133409"/>
    <lineage>
        <taxon>Eukaryota</taxon>
        <taxon>Amoebozoa</taxon>
        <taxon>Evosea</taxon>
        <taxon>Eumycetozoa</taxon>
        <taxon>Dictyostelia</taxon>
        <taxon>Dictyosteliales</taxon>
        <taxon>Dictyosteliaceae</taxon>
        <taxon>Polysphondylium</taxon>
    </lineage>
</organism>
<dbReference type="GO" id="GO:0000712">
    <property type="term" value="P:resolution of meiotic recombination intermediates"/>
    <property type="evidence" value="ECO:0007669"/>
    <property type="project" value="TreeGrafter"/>
</dbReference>
<keyword evidence="4" id="KW-0238">DNA-binding</keyword>
<dbReference type="OrthoDB" id="2500381at2759"/>
<keyword evidence="3" id="KW-0227">DNA damage</keyword>
<dbReference type="PANTHER" id="PTHR28680:SF1">
    <property type="entry name" value="CENTROMERE PROTEIN X"/>
    <property type="match status" value="1"/>
</dbReference>
<dbReference type="Gene3D" id="6.10.130.30">
    <property type="match status" value="1"/>
</dbReference>
<evidence type="ECO:0000256" key="5">
    <source>
        <dbReference type="ARBA" id="ARBA00023204"/>
    </source>
</evidence>
<evidence type="ECO:0000256" key="4">
    <source>
        <dbReference type="ARBA" id="ARBA00023125"/>
    </source>
</evidence>
<comment type="similarity">
    <text evidence="2">Belongs to the CENP-X/MHF2 family.</text>
</comment>
<keyword evidence="8" id="KW-1185">Reference proteome</keyword>
<dbReference type="CDD" id="cd22921">
    <property type="entry name" value="HFD_CENP-X"/>
    <property type="match status" value="1"/>
</dbReference>
<comment type="caution">
    <text evidence="7">The sequence shown here is derived from an EMBL/GenBank/DDBJ whole genome shotgun (WGS) entry which is preliminary data.</text>
</comment>
<evidence type="ECO:0000256" key="1">
    <source>
        <dbReference type="ARBA" id="ARBA00004123"/>
    </source>
</evidence>
<dbReference type="InterPro" id="IPR018552">
    <property type="entry name" value="CENP-X"/>
</dbReference>
<dbReference type="GO" id="GO:0051382">
    <property type="term" value="P:kinetochore assembly"/>
    <property type="evidence" value="ECO:0007669"/>
    <property type="project" value="InterPro"/>
</dbReference>
<keyword evidence="5" id="KW-0234">DNA repair</keyword>
<evidence type="ECO:0008006" key="9">
    <source>
        <dbReference type="Google" id="ProtNLM"/>
    </source>
</evidence>
<dbReference type="EMBL" id="AJWJ01000110">
    <property type="protein sequence ID" value="KAF2075197.1"/>
    <property type="molecule type" value="Genomic_DNA"/>
</dbReference>
<keyword evidence="6" id="KW-0539">Nucleus</keyword>
<dbReference type="GO" id="GO:0003677">
    <property type="term" value="F:DNA binding"/>
    <property type="evidence" value="ECO:0007669"/>
    <property type="project" value="UniProtKB-KW"/>
</dbReference>
<accession>A0A8J4V5V6</accession>
<name>A0A8J4V5V6_9MYCE</name>
<evidence type="ECO:0000256" key="2">
    <source>
        <dbReference type="ARBA" id="ARBA00009359"/>
    </source>
</evidence>
<comment type="subcellular location">
    <subcellularLocation>
        <location evidence="1">Nucleus</location>
    </subcellularLocation>
</comment>
<dbReference type="GO" id="GO:0071821">
    <property type="term" value="C:FANCM-MHF complex"/>
    <property type="evidence" value="ECO:0007669"/>
    <property type="project" value="TreeGrafter"/>
</dbReference>
<evidence type="ECO:0000256" key="6">
    <source>
        <dbReference type="ARBA" id="ARBA00023242"/>
    </source>
</evidence>